<feature type="region of interest" description="Disordered" evidence="1">
    <location>
        <begin position="1"/>
        <end position="37"/>
    </location>
</feature>
<evidence type="ECO:0000256" key="1">
    <source>
        <dbReference type="SAM" id="MobiDB-lite"/>
    </source>
</evidence>
<dbReference type="AlphaFoldDB" id="A0A7J6S2C6"/>
<comment type="caution">
    <text evidence="2">The sequence shown here is derived from an EMBL/GenBank/DDBJ whole genome shotgun (WGS) entry which is preliminary data.</text>
</comment>
<evidence type="ECO:0000313" key="2">
    <source>
        <dbReference type="EMBL" id="KAF4727114.1"/>
    </source>
</evidence>
<dbReference type="EMBL" id="JABANO010021256">
    <property type="protein sequence ID" value="KAF4727114.1"/>
    <property type="molecule type" value="Genomic_DNA"/>
</dbReference>
<organism evidence="2 3">
    <name type="scientific">Perkinsus olseni</name>
    <name type="common">Perkinsus atlanticus</name>
    <dbReference type="NCBI Taxonomy" id="32597"/>
    <lineage>
        <taxon>Eukaryota</taxon>
        <taxon>Sar</taxon>
        <taxon>Alveolata</taxon>
        <taxon>Perkinsozoa</taxon>
        <taxon>Perkinsea</taxon>
        <taxon>Perkinsida</taxon>
        <taxon>Perkinsidae</taxon>
        <taxon>Perkinsus</taxon>
    </lineage>
</organism>
<reference evidence="2 3" key="1">
    <citation type="submission" date="2020-04" db="EMBL/GenBank/DDBJ databases">
        <title>Perkinsus olseni comparative genomics.</title>
        <authorList>
            <person name="Bogema D.R."/>
        </authorList>
    </citation>
    <scope>NUCLEOTIDE SEQUENCE [LARGE SCALE GENOMIC DNA]</scope>
    <source>
        <strain evidence="2 3">ATCC PRA-207</strain>
    </source>
</reference>
<keyword evidence="3" id="KW-1185">Reference proteome</keyword>
<evidence type="ECO:0000313" key="3">
    <source>
        <dbReference type="Proteomes" id="UP000553632"/>
    </source>
</evidence>
<feature type="compositionally biased region" description="Basic and acidic residues" evidence="1">
    <location>
        <begin position="99"/>
        <end position="114"/>
    </location>
</feature>
<feature type="non-terminal residue" evidence="2">
    <location>
        <position position="114"/>
    </location>
</feature>
<feature type="non-terminal residue" evidence="2">
    <location>
        <position position="1"/>
    </location>
</feature>
<proteinExistence type="predicted"/>
<gene>
    <name evidence="2" type="ORF">FOZ63_022325</name>
</gene>
<name>A0A7J6S2C6_PEROL</name>
<sequence length="114" mass="12560">VLDAYREARKPVAINDTTSVQGSPGASNSAASERDRATAKTYRFSNAWYGDRSDDDLDIGAAPPCYGCETIRSLPYAQDPRVPLHSPQGRPAPLPRPSGYDREGREERPVEYAY</sequence>
<protein>
    <submittedName>
        <fullName evidence="2">Uncharacterized protein</fullName>
    </submittedName>
</protein>
<feature type="region of interest" description="Disordered" evidence="1">
    <location>
        <begin position="77"/>
        <end position="114"/>
    </location>
</feature>
<feature type="compositionally biased region" description="Basic and acidic residues" evidence="1">
    <location>
        <begin position="1"/>
        <end position="10"/>
    </location>
</feature>
<feature type="compositionally biased region" description="Polar residues" evidence="1">
    <location>
        <begin position="15"/>
        <end position="31"/>
    </location>
</feature>
<dbReference type="Proteomes" id="UP000553632">
    <property type="component" value="Unassembled WGS sequence"/>
</dbReference>
<accession>A0A7J6S2C6</accession>